<accession>A0A0L6VAM2</accession>
<evidence type="ECO:0000313" key="8">
    <source>
        <dbReference type="EMBL" id="KNZ57602.1"/>
    </source>
</evidence>
<evidence type="ECO:0000259" key="7">
    <source>
        <dbReference type="Pfam" id="PF05699"/>
    </source>
</evidence>
<gene>
    <name evidence="8" type="ORF">VP01_2116g1</name>
</gene>
<dbReference type="Pfam" id="PF05699">
    <property type="entry name" value="Dimer_Tnp_hAT"/>
    <property type="match status" value="1"/>
</dbReference>
<protein>
    <recommendedName>
        <fullName evidence="7">HAT C-terminal dimerisation domain-containing protein</fullName>
    </recommendedName>
</protein>
<evidence type="ECO:0000256" key="2">
    <source>
        <dbReference type="ARBA" id="ARBA00022723"/>
    </source>
</evidence>
<dbReference type="EMBL" id="LAVV01006966">
    <property type="protein sequence ID" value="KNZ57602.1"/>
    <property type="molecule type" value="Genomic_DNA"/>
</dbReference>
<dbReference type="GO" id="GO:0005634">
    <property type="term" value="C:nucleus"/>
    <property type="evidence" value="ECO:0007669"/>
    <property type="project" value="UniProtKB-SubCell"/>
</dbReference>
<feature type="domain" description="HAT C-terminal dimerisation" evidence="7">
    <location>
        <begin position="465"/>
        <end position="521"/>
    </location>
</feature>
<dbReference type="InterPro" id="IPR052035">
    <property type="entry name" value="ZnF_BED_domain_contain"/>
</dbReference>
<dbReference type="AlphaFoldDB" id="A0A0L6VAM2"/>
<organism evidence="8 9">
    <name type="scientific">Puccinia sorghi</name>
    <dbReference type="NCBI Taxonomy" id="27349"/>
    <lineage>
        <taxon>Eukaryota</taxon>
        <taxon>Fungi</taxon>
        <taxon>Dikarya</taxon>
        <taxon>Basidiomycota</taxon>
        <taxon>Pucciniomycotina</taxon>
        <taxon>Pucciniomycetes</taxon>
        <taxon>Pucciniales</taxon>
        <taxon>Pucciniaceae</taxon>
        <taxon>Puccinia</taxon>
    </lineage>
</organism>
<evidence type="ECO:0000256" key="1">
    <source>
        <dbReference type="ARBA" id="ARBA00004123"/>
    </source>
</evidence>
<dbReference type="Proteomes" id="UP000037035">
    <property type="component" value="Unassembled WGS sequence"/>
</dbReference>
<keyword evidence="4" id="KW-0862">Zinc</keyword>
<dbReference type="PANTHER" id="PTHR46481:SF10">
    <property type="entry name" value="ZINC FINGER BED DOMAIN-CONTAINING PROTEIN 39"/>
    <property type="match status" value="1"/>
</dbReference>
<evidence type="ECO:0000256" key="5">
    <source>
        <dbReference type="ARBA" id="ARBA00023242"/>
    </source>
</evidence>
<keyword evidence="5" id="KW-0539">Nucleus</keyword>
<evidence type="ECO:0000313" key="9">
    <source>
        <dbReference type="Proteomes" id="UP000037035"/>
    </source>
</evidence>
<reference evidence="8 9" key="1">
    <citation type="submission" date="2015-08" db="EMBL/GenBank/DDBJ databases">
        <title>Next Generation Sequencing and Analysis of the Genome of Puccinia sorghi L Schw, the Causal Agent of Maize Common Rust.</title>
        <authorList>
            <person name="Rochi L."/>
            <person name="Burguener G."/>
            <person name="Darino M."/>
            <person name="Turjanski A."/>
            <person name="Kreff E."/>
            <person name="Dieguez M.J."/>
            <person name="Sacco F."/>
        </authorList>
    </citation>
    <scope>NUCLEOTIDE SEQUENCE [LARGE SCALE GENOMIC DNA]</scope>
    <source>
        <strain evidence="8 9">RO10H11247</strain>
    </source>
</reference>
<dbReference type="VEuPathDB" id="FungiDB:VP01_2116g1"/>
<feature type="region of interest" description="Disordered" evidence="6">
    <location>
        <begin position="32"/>
        <end position="56"/>
    </location>
</feature>
<comment type="subcellular location">
    <subcellularLocation>
        <location evidence="1">Nucleus</location>
    </subcellularLocation>
</comment>
<comment type="caution">
    <text evidence="8">The sequence shown here is derived from an EMBL/GenBank/DDBJ whole genome shotgun (WGS) entry which is preliminary data.</text>
</comment>
<sequence length="528" mass="60219">MWYLLPADPRISGGESLWENFEEGQEWQHKILSPAPPHHSSSGGSNPDKEGQDEANGLEETEKVWHFAAQVEFSYFFFSEYKQLLIYMCAELIWLVNKNAAPLVNTTSEASISTHTSHMYIESKKTIKKHYISKHESISFTQDAWTALNVAAFLAVTANLIDEDFKLCDLTISVPQVEAARSLLNCSFKNTLKKYLAVNCLHTKTANNASMNSKMACKLELQIPNFDSATHILGGVAHVINIAAKGHINWINITLLFSTPKRVGINAQTINKQLHRLCTWVCFSPQQCERFAKAVDSFQPDLYAKDIRCLEIDVTTRWNSTYEMFWRALMLKKSFPTLNNALPVYIVLLEHLHMACRGLYYQAQLIQPAELMIKKIDEYLQDAVKKPVYIATMILDPRFKNLFWKTHQDFIKEHYHLLVKEIIQIFETIGQEFYNNIVSKNQDKDALAGKSAAASAPKSHSFFASKTLPNLALMAHQYLCIPATSASSERVISKGHRIVPWQQYSLKPQAVKELLCLKDWFQTFDGPF</sequence>
<dbReference type="OrthoDB" id="3250324at2759"/>
<evidence type="ECO:0000256" key="3">
    <source>
        <dbReference type="ARBA" id="ARBA00022771"/>
    </source>
</evidence>
<keyword evidence="3" id="KW-0863">Zinc-finger</keyword>
<evidence type="ECO:0000256" key="4">
    <source>
        <dbReference type="ARBA" id="ARBA00022833"/>
    </source>
</evidence>
<name>A0A0L6VAM2_9BASI</name>
<dbReference type="SUPFAM" id="SSF53098">
    <property type="entry name" value="Ribonuclease H-like"/>
    <property type="match status" value="1"/>
</dbReference>
<keyword evidence="9" id="KW-1185">Reference proteome</keyword>
<dbReference type="PANTHER" id="PTHR46481">
    <property type="entry name" value="ZINC FINGER BED DOMAIN-CONTAINING PROTEIN 4"/>
    <property type="match status" value="1"/>
</dbReference>
<proteinExistence type="predicted"/>
<evidence type="ECO:0000256" key="6">
    <source>
        <dbReference type="SAM" id="MobiDB-lite"/>
    </source>
</evidence>
<dbReference type="InterPro" id="IPR008906">
    <property type="entry name" value="HATC_C_dom"/>
</dbReference>
<dbReference type="GO" id="GO:0046983">
    <property type="term" value="F:protein dimerization activity"/>
    <property type="evidence" value="ECO:0007669"/>
    <property type="project" value="InterPro"/>
</dbReference>
<keyword evidence="2" id="KW-0479">Metal-binding</keyword>
<dbReference type="GO" id="GO:0008270">
    <property type="term" value="F:zinc ion binding"/>
    <property type="evidence" value="ECO:0007669"/>
    <property type="project" value="UniProtKB-KW"/>
</dbReference>
<dbReference type="InterPro" id="IPR012337">
    <property type="entry name" value="RNaseH-like_sf"/>
</dbReference>